<dbReference type="Proteomes" id="UP000198994">
    <property type="component" value="Unassembled WGS sequence"/>
</dbReference>
<reference evidence="7" key="1">
    <citation type="submission" date="2016-10" db="EMBL/GenBank/DDBJ databases">
        <authorList>
            <person name="Varghese N."/>
            <person name="Submissions S."/>
        </authorList>
    </citation>
    <scope>NUCLEOTIDE SEQUENCE [LARGE SCALE GENOMIC DNA]</scope>
    <source>
        <strain evidence="7">DSM 10146</strain>
    </source>
</reference>
<evidence type="ECO:0000313" key="7">
    <source>
        <dbReference type="Proteomes" id="UP000198994"/>
    </source>
</evidence>
<evidence type="ECO:0000313" key="6">
    <source>
        <dbReference type="EMBL" id="SDF62871.1"/>
    </source>
</evidence>
<evidence type="ECO:0000256" key="3">
    <source>
        <dbReference type="ARBA" id="ARBA00022989"/>
    </source>
</evidence>
<dbReference type="AlphaFoldDB" id="A0A1G7MMD0"/>
<dbReference type="InterPro" id="IPR007792">
    <property type="entry name" value="T4SS_VirB3/TrbD/AvhB"/>
</dbReference>
<evidence type="ECO:0000256" key="1">
    <source>
        <dbReference type="ARBA" id="ARBA00004370"/>
    </source>
</evidence>
<dbReference type="RefSeq" id="WP_165617223.1">
    <property type="nucleotide sequence ID" value="NZ_FNAV01000038.1"/>
</dbReference>
<sequence>MQEHPLFLGLTRPPRFFGLPLGYFISLALGSVIPFVAFDDVRFLGIALIAYPILWLVADRNPHLFQIVTGVLSTTPRTRTYKRNGGDRYVS</sequence>
<dbReference type="STRING" id="282683.SAMN04488105_1386"/>
<feature type="transmembrane region" description="Helical" evidence="5">
    <location>
        <begin position="16"/>
        <end position="35"/>
    </location>
</feature>
<evidence type="ECO:0000256" key="2">
    <source>
        <dbReference type="ARBA" id="ARBA00022692"/>
    </source>
</evidence>
<evidence type="ECO:0000256" key="5">
    <source>
        <dbReference type="SAM" id="Phobius"/>
    </source>
</evidence>
<keyword evidence="7" id="KW-1185">Reference proteome</keyword>
<accession>A0A1G7MMD0</accession>
<dbReference type="EMBL" id="FNAV01000038">
    <property type="protein sequence ID" value="SDF62871.1"/>
    <property type="molecule type" value="Genomic_DNA"/>
</dbReference>
<organism evidence="6 7">
    <name type="scientific">Salipiger thiooxidans</name>
    <dbReference type="NCBI Taxonomy" id="282683"/>
    <lineage>
        <taxon>Bacteria</taxon>
        <taxon>Pseudomonadati</taxon>
        <taxon>Pseudomonadota</taxon>
        <taxon>Alphaproteobacteria</taxon>
        <taxon>Rhodobacterales</taxon>
        <taxon>Roseobacteraceae</taxon>
        <taxon>Salipiger</taxon>
    </lineage>
</organism>
<comment type="subcellular location">
    <subcellularLocation>
        <location evidence="1">Membrane</location>
    </subcellularLocation>
</comment>
<evidence type="ECO:0000256" key="4">
    <source>
        <dbReference type="ARBA" id="ARBA00023136"/>
    </source>
</evidence>
<dbReference type="GO" id="GO:0016020">
    <property type="term" value="C:membrane"/>
    <property type="evidence" value="ECO:0007669"/>
    <property type="project" value="UniProtKB-SubCell"/>
</dbReference>
<proteinExistence type="predicted"/>
<gene>
    <name evidence="6" type="ORF">SAMN04488105_1386</name>
</gene>
<keyword evidence="2 5" id="KW-0812">Transmembrane</keyword>
<keyword evidence="4 5" id="KW-0472">Membrane</keyword>
<keyword evidence="3 5" id="KW-1133">Transmembrane helix</keyword>
<dbReference type="Pfam" id="PF05101">
    <property type="entry name" value="VirB3"/>
    <property type="match status" value="1"/>
</dbReference>
<name>A0A1G7MMD0_9RHOB</name>
<protein>
    <submittedName>
        <fullName evidence="6">Type IV secretion system protein VirB3</fullName>
    </submittedName>
</protein>
<feature type="transmembrane region" description="Helical" evidence="5">
    <location>
        <begin position="41"/>
        <end position="58"/>
    </location>
</feature>